<comment type="subcellular location">
    <subcellularLocation>
        <location evidence="6">Cell membrane</location>
        <topology evidence="6">Multi-pass membrane protein</topology>
    </subcellularLocation>
    <subcellularLocation>
        <location evidence="1">Membrane</location>
    </subcellularLocation>
</comment>
<keyword evidence="4 6" id="KW-1133">Transmembrane helix</keyword>
<evidence type="ECO:0000256" key="6">
    <source>
        <dbReference type="RuleBase" id="RU363076"/>
    </source>
</evidence>
<name>A0A5C4MNF1_9ACTN</name>
<dbReference type="PROSITE" id="PS50895">
    <property type="entry name" value="SURF1"/>
    <property type="match status" value="1"/>
</dbReference>
<dbReference type="InterPro" id="IPR045214">
    <property type="entry name" value="Surf1/Surf4"/>
</dbReference>
<dbReference type="RefSeq" id="WP_139106102.1">
    <property type="nucleotide sequence ID" value="NZ_VDFR01000065.1"/>
</dbReference>
<dbReference type="PANTHER" id="PTHR23427:SF2">
    <property type="entry name" value="SURFEIT LOCUS PROTEIN 1"/>
    <property type="match status" value="1"/>
</dbReference>
<feature type="compositionally biased region" description="Low complexity" evidence="7">
    <location>
        <begin position="254"/>
        <end position="275"/>
    </location>
</feature>
<feature type="compositionally biased region" description="Basic and acidic residues" evidence="7">
    <location>
        <begin position="283"/>
        <end position="297"/>
    </location>
</feature>
<feature type="region of interest" description="Disordered" evidence="7">
    <location>
        <begin position="238"/>
        <end position="297"/>
    </location>
</feature>
<dbReference type="AlphaFoldDB" id="A0A5C4MNF1"/>
<dbReference type="GO" id="GO:0005886">
    <property type="term" value="C:plasma membrane"/>
    <property type="evidence" value="ECO:0007669"/>
    <property type="project" value="UniProtKB-SubCell"/>
</dbReference>
<dbReference type="Pfam" id="PF02104">
    <property type="entry name" value="SURF1"/>
    <property type="match status" value="1"/>
</dbReference>
<feature type="transmembrane region" description="Helical" evidence="6">
    <location>
        <begin position="213"/>
        <end position="231"/>
    </location>
</feature>
<comment type="caution">
    <text evidence="8">The sequence shown here is derived from an EMBL/GenBank/DDBJ whole genome shotgun (WGS) entry which is preliminary data.</text>
</comment>
<organism evidence="8 9">
    <name type="scientific">Mumia zhuanghuii</name>
    <dbReference type="NCBI Taxonomy" id="2585211"/>
    <lineage>
        <taxon>Bacteria</taxon>
        <taxon>Bacillati</taxon>
        <taxon>Actinomycetota</taxon>
        <taxon>Actinomycetes</taxon>
        <taxon>Propionibacteriales</taxon>
        <taxon>Nocardioidaceae</taxon>
        <taxon>Mumia</taxon>
    </lineage>
</organism>
<evidence type="ECO:0000256" key="5">
    <source>
        <dbReference type="ARBA" id="ARBA00023136"/>
    </source>
</evidence>
<accession>A0A5C4MNF1</accession>
<evidence type="ECO:0000256" key="2">
    <source>
        <dbReference type="ARBA" id="ARBA00007165"/>
    </source>
</evidence>
<keyword evidence="5 6" id="KW-0472">Membrane</keyword>
<evidence type="ECO:0000256" key="7">
    <source>
        <dbReference type="SAM" id="MobiDB-lite"/>
    </source>
</evidence>
<gene>
    <name evidence="8" type="ORF">FHE65_14520</name>
</gene>
<comment type="similarity">
    <text evidence="2 6">Belongs to the SURF1 family.</text>
</comment>
<dbReference type="OrthoDB" id="9807214at2"/>
<dbReference type="InterPro" id="IPR002994">
    <property type="entry name" value="Surf1/Shy1"/>
</dbReference>
<evidence type="ECO:0000313" key="9">
    <source>
        <dbReference type="Proteomes" id="UP000306740"/>
    </source>
</evidence>
<reference evidence="8 9" key="1">
    <citation type="submission" date="2019-05" db="EMBL/GenBank/DDBJ databases">
        <title>Mumia sp. nov., isolated from the intestinal contents of plateau pika (Ochotona curzoniae) in the Qinghai-Tibet plateau of China.</title>
        <authorList>
            <person name="Tian Z."/>
        </authorList>
    </citation>
    <scope>NUCLEOTIDE SEQUENCE [LARGE SCALE GENOMIC DNA]</scope>
    <source>
        <strain evidence="9">527</strain>
    </source>
</reference>
<sequence>MTRRWLAFALFVVLLAGVCTWLGSWQFGRLEDRVARNDVTRHNMVAPPVPVDEVATSDIDQSEDNEWRQVEVTGTYDTANQVIVKYQTRDEGSGVDVVTPLRTADGRAVLVERGWLPSANRTGADVDVPAAPSGEVTVVGWWRANDNVPVRAAQPDASRQVRAVSTLGVAPTLDYPLYEGGYLLLEKQDPPTKGFLLPDGPELGQGPHFFYGLQWWFFGALGLIGFLWFAWAEAHPRGPRKAGHARPGQRSVPAARAAAERAAAARAGGHTAAPGSQRPEGTSVDRQHDAGDVRSGR</sequence>
<evidence type="ECO:0000256" key="3">
    <source>
        <dbReference type="ARBA" id="ARBA00022692"/>
    </source>
</evidence>
<proteinExistence type="inferred from homology"/>
<comment type="caution">
    <text evidence="6">Lacks conserved residue(s) required for the propagation of feature annotation.</text>
</comment>
<dbReference type="CDD" id="cd06662">
    <property type="entry name" value="SURF1"/>
    <property type="match status" value="1"/>
</dbReference>
<keyword evidence="6" id="KW-1003">Cell membrane</keyword>
<dbReference type="PANTHER" id="PTHR23427">
    <property type="entry name" value="SURFEIT LOCUS PROTEIN"/>
    <property type="match status" value="1"/>
</dbReference>
<protein>
    <recommendedName>
        <fullName evidence="6">SURF1-like protein</fullName>
    </recommendedName>
</protein>
<keyword evidence="3 6" id="KW-0812">Transmembrane</keyword>
<evidence type="ECO:0000256" key="1">
    <source>
        <dbReference type="ARBA" id="ARBA00004370"/>
    </source>
</evidence>
<dbReference type="EMBL" id="VDFR01000065">
    <property type="protein sequence ID" value="TNC45921.1"/>
    <property type="molecule type" value="Genomic_DNA"/>
</dbReference>
<dbReference type="Proteomes" id="UP000306740">
    <property type="component" value="Unassembled WGS sequence"/>
</dbReference>
<evidence type="ECO:0000313" key="8">
    <source>
        <dbReference type="EMBL" id="TNC45921.1"/>
    </source>
</evidence>
<evidence type="ECO:0000256" key="4">
    <source>
        <dbReference type="ARBA" id="ARBA00022989"/>
    </source>
</evidence>